<dbReference type="RefSeq" id="WP_178367509.1">
    <property type="nucleotide sequence ID" value="NZ_JACADJ010000057.1"/>
</dbReference>
<dbReference type="PROSITE" id="PS51740">
    <property type="entry name" value="SPOVT_ABRB"/>
    <property type="match status" value="1"/>
</dbReference>
<comment type="caution">
    <text evidence="4">The sequence shown here is derived from an EMBL/GenBank/DDBJ whole genome shotgun (WGS) entry which is preliminary data.</text>
</comment>
<keyword evidence="2" id="KW-0238">DNA-binding</keyword>
<evidence type="ECO:0000256" key="2">
    <source>
        <dbReference type="PROSITE-ProRule" id="PRU01076"/>
    </source>
</evidence>
<evidence type="ECO:0000313" key="5">
    <source>
        <dbReference type="Proteomes" id="UP000553343"/>
    </source>
</evidence>
<dbReference type="InterPro" id="IPR047976">
    <property type="entry name" value="Anti_VapB2-like"/>
</dbReference>
<dbReference type="InterPro" id="IPR007159">
    <property type="entry name" value="SpoVT-AbrB_dom"/>
</dbReference>
<gene>
    <name evidence="4" type="ORF">HXW94_13850</name>
</gene>
<proteinExistence type="inferred from homology"/>
<dbReference type="Proteomes" id="UP000553343">
    <property type="component" value="Unassembled WGS sequence"/>
</dbReference>
<feature type="domain" description="SpoVT-AbrB" evidence="3">
    <location>
        <begin position="6"/>
        <end position="48"/>
    </location>
</feature>
<dbReference type="NCBIfam" id="NF040493">
    <property type="entry name" value="TA_anti_VapB"/>
    <property type="match status" value="1"/>
</dbReference>
<dbReference type="PANTHER" id="PTHR37550:SF3">
    <property type="entry name" value="ANTITOXIN VAPB1"/>
    <property type="match status" value="1"/>
</dbReference>
<evidence type="ECO:0000259" key="3">
    <source>
        <dbReference type="PROSITE" id="PS51740"/>
    </source>
</evidence>
<protein>
    <submittedName>
        <fullName evidence="4">Antitoxin</fullName>
    </submittedName>
</protein>
<dbReference type="InterPro" id="IPR037914">
    <property type="entry name" value="SpoVT-AbrB_sf"/>
</dbReference>
<dbReference type="Gene3D" id="2.10.260.10">
    <property type="match status" value="1"/>
</dbReference>
<dbReference type="SUPFAM" id="SSF89447">
    <property type="entry name" value="AbrB/MazE/MraZ-like"/>
    <property type="match status" value="1"/>
</dbReference>
<reference evidence="4 5" key="1">
    <citation type="submission" date="2020-06" db="EMBL/GenBank/DDBJ databases">
        <title>High-quality draft genome of sulfate reducer Desulfobacter latus type strain AcrS2 isolated from marine sediment.</title>
        <authorList>
            <person name="Hoppe M."/>
            <person name="Larsen C.K."/>
            <person name="Marshall I.P.G."/>
            <person name="Schramm A."/>
            <person name="Marietou A.G."/>
        </authorList>
    </citation>
    <scope>NUCLEOTIDE SEQUENCE [LARGE SCALE GENOMIC DNA]</scope>
    <source>
        <strain evidence="4 5">AcRS2</strain>
    </source>
</reference>
<dbReference type="InterPro" id="IPR051734">
    <property type="entry name" value="VapB_TA_antitoxins"/>
</dbReference>
<sequence length="78" mass="9043">MTCVKTKLFKSNRSQAVRLPKDIAFPEDVKDVEITKIGNKRVIVPANQSWDDWFEGPGVSKDFMNERHQPEDQVRDIL</sequence>
<keyword evidence="5" id="KW-1185">Reference proteome</keyword>
<dbReference type="PANTHER" id="PTHR37550">
    <property type="entry name" value="ANTITOXIN VAPB1"/>
    <property type="match status" value="1"/>
</dbReference>
<evidence type="ECO:0000313" key="4">
    <source>
        <dbReference type="EMBL" id="NWH06056.1"/>
    </source>
</evidence>
<evidence type="ECO:0000256" key="1">
    <source>
        <dbReference type="ARBA" id="ARBA00007924"/>
    </source>
</evidence>
<comment type="similarity">
    <text evidence="1">Belongs to the VapB family.</text>
</comment>
<accession>A0A850TF33</accession>
<dbReference type="AlphaFoldDB" id="A0A850TF33"/>
<dbReference type="EMBL" id="JACADJ010000057">
    <property type="protein sequence ID" value="NWH06056.1"/>
    <property type="molecule type" value="Genomic_DNA"/>
</dbReference>
<organism evidence="4 5">
    <name type="scientific">Desulfobacter latus</name>
    <dbReference type="NCBI Taxonomy" id="2292"/>
    <lineage>
        <taxon>Bacteria</taxon>
        <taxon>Pseudomonadati</taxon>
        <taxon>Thermodesulfobacteriota</taxon>
        <taxon>Desulfobacteria</taxon>
        <taxon>Desulfobacterales</taxon>
        <taxon>Desulfobacteraceae</taxon>
        <taxon>Desulfobacter</taxon>
    </lineage>
</organism>
<name>A0A850TF33_9BACT</name>
<dbReference type="Pfam" id="PF04014">
    <property type="entry name" value="MazE_antitoxin"/>
    <property type="match status" value="1"/>
</dbReference>
<dbReference type="GO" id="GO:0003677">
    <property type="term" value="F:DNA binding"/>
    <property type="evidence" value="ECO:0007669"/>
    <property type="project" value="UniProtKB-UniRule"/>
</dbReference>